<dbReference type="Gene3D" id="3.30.70.1430">
    <property type="entry name" value="Multidrug efflux transporter AcrB pore domain"/>
    <property type="match status" value="2"/>
</dbReference>
<comment type="caution">
    <text evidence="9">The sequence shown here is derived from an EMBL/GenBank/DDBJ whole genome shotgun (WGS) entry which is preliminary data.</text>
</comment>
<dbReference type="RefSeq" id="WP_264502708.1">
    <property type="nucleotide sequence ID" value="NZ_JAPDDS010000012.1"/>
</dbReference>
<dbReference type="PANTHER" id="PTHR32063:SF4">
    <property type="entry name" value="SLR6043 PROTEIN"/>
    <property type="match status" value="1"/>
</dbReference>
<dbReference type="Gene3D" id="1.20.1640.10">
    <property type="entry name" value="Multidrug efflux transporter AcrB transmembrane domain"/>
    <property type="match status" value="2"/>
</dbReference>
<organism evidence="9 10">
    <name type="scientific">Luteolibacter flavescens</name>
    <dbReference type="NCBI Taxonomy" id="1859460"/>
    <lineage>
        <taxon>Bacteria</taxon>
        <taxon>Pseudomonadati</taxon>
        <taxon>Verrucomicrobiota</taxon>
        <taxon>Verrucomicrobiia</taxon>
        <taxon>Verrucomicrobiales</taxon>
        <taxon>Verrucomicrobiaceae</taxon>
        <taxon>Luteolibacter</taxon>
    </lineage>
</organism>
<dbReference type="NCBIfam" id="TIGR00914">
    <property type="entry name" value="2A0601"/>
    <property type="match status" value="1"/>
</dbReference>
<evidence type="ECO:0000256" key="6">
    <source>
        <dbReference type="ARBA" id="ARBA00022989"/>
    </source>
</evidence>
<comment type="subcellular location">
    <subcellularLocation>
        <location evidence="1">Cell membrane</location>
        <topology evidence="1">Multi-pass membrane protein</topology>
    </subcellularLocation>
</comment>
<accession>A0ABT3FT44</accession>
<keyword evidence="5 8" id="KW-0812">Transmembrane</keyword>
<dbReference type="SUPFAM" id="SSF82693">
    <property type="entry name" value="Multidrug efflux transporter AcrB pore domain, PN1, PN2, PC1 and PC2 subdomains"/>
    <property type="match status" value="2"/>
</dbReference>
<feature type="transmembrane region" description="Helical" evidence="8">
    <location>
        <begin position="467"/>
        <end position="498"/>
    </location>
</feature>
<feature type="transmembrane region" description="Helical" evidence="8">
    <location>
        <begin position="868"/>
        <end position="887"/>
    </location>
</feature>
<dbReference type="PRINTS" id="PR00702">
    <property type="entry name" value="ACRIFLAVINRP"/>
</dbReference>
<comment type="similarity">
    <text evidence="2">Belongs to the resistance-nodulation-cell division (RND) (TC 2.A.6) family.</text>
</comment>
<feature type="transmembrane region" description="Helical" evidence="8">
    <location>
        <begin position="443"/>
        <end position="461"/>
    </location>
</feature>
<proteinExistence type="inferred from homology"/>
<keyword evidence="7 8" id="KW-0472">Membrane</keyword>
<evidence type="ECO:0000256" key="2">
    <source>
        <dbReference type="ARBA" id="ARBA00010942"/>
    </source>
</evidence>
<name>A0ABT3FT44_9BACT</name>
<dbReference type="Gene3D" id="3.30.70.1320">
    <property type="entry name" value="Multidrug efflux transporter AcrB pore domain like"/>
    <property type="match status" value="1"/>
</dbReference>
<sequence>MLNILIRWSLRNRAIILCISFLILALGFKTARELPVEVLPDLTKPTVTILTEAPGLAPEEVEALVTQPIENSLMGVAGLTRMRSTSDIALSLVYAEFEWGTDIYRARQFVQERLQVARESLPEDTQPYLTPVASLMGEILLIGVRSTDGNTVPMDVRTIADWTIRMRLQSISGVAEVLSMGGGVKQAQVQPDPWRMQANGVSIEELEQAVREAATNSTGGFIDKGAQEIMVRNLAMTVELEDIARTVVKVTNGRPIAISDVAKVAWDTEPKRGDASVNGVPGVIMSVTKAPGFDTIDLTEKIEAAINELQPSLPKGVEATVIFRQRDFIDGAIGNLSKAIVEGAVMVTVVLLLFLLSLRTTFITLMAMPLSFAITLLTFKWFGLSVNSMTLGGLAVAIGMVVDDAIVDVENVFRRLKENASLPNPLPKLEVIAQASGEVRNSILYATVLIVLVFLPLLGLSGVEGRLFGPIAIATIVSMIASFVVSLTAIPVLCSLLLKVKVKAGDHGHQDGYIVRGLKNLLRVTLLRISLKQPVIVLAVVSILLVMALMLFPQMSRDFLPKFHEETVVVTTGAAPGTSLAEMSNLAEAVEKQIREVPEVNHIGRRIGRAERSDHVVPVSNVEFDIDFRKEEGGRSNQEILDDIRARIQTVPGTFSILSGPLSHRIQHLLSGVTAPVAVKVFGPDLDTITAVGAKVQAIAKTIPGLENAKLDQQAPIPQLRIELDRERALAHGVSPGELNSELATLLGGSAVSQLRENQRTVDLAIRLPEEWRSDPDKIRELPIHTKTGRNIPLKLVADVREASGPSSVHRENTQRRYVIAITPTQRNAGELVRQLKEKVDAEVKTPEGVFISYEGEFQAEQAAAQRIAVLFSGVLAVIVLLLWSYFRSLMLAVQVLLNLPLALMGSLALTWHLVGNISIATLVGFIAVGGVAARNGIMMISHYLHLMKHEGEGFTYSMIERGTLERLVPVTMTALSAGIALIPFVLSRGEPGKEILSPVAICIVGGLVTSTLLDFAVTPAVFRLFGRKAAQRALEQNAPATH</sequence>
<dbReference type="InterPro" id="IPR027463">
    <property type="entry name" value="AcrB_DN_DC_subdom"/>
</dbReference>
<dbReference type="EMBL" id="JAPDDS010000012">
    <property type="protein sequence ID" value="MCW1886753.1"/>
    <property type="molecule type" value="Genomic_DNA"/>
</dbReference>
<gene>
    <name evidence="9" type="ORF">OKA04_18585</name>
</gene>
<keyword evidence="4" id="KW-1003">Cell membrane</keyword>
<feature type="transmembrane region" description="Helical" evidence="8">
    <location>
        <begin position="363"/>
        <end position="382"/>
    </location>
</feature>
<evidence type="ECO:0000256" key="4">
    <source>
        <dbReference type="ARBA" id="ARBA00022475"/>
    </source>
</evidence>
<evidence type="ECO:0000256" key="7">
    <source>
        <dbReference type="ARBA" id="ARBA00023136"/>
    </source>
</evidence>
<evidence type="ECO:0000313" key="9">
    <source>
        <dbReference type="EMBL" id="MCW1886753.1"/>
    </source>
</evidence>
<reference evidence="9 10" key="1">
    <citation type="submission" date="2022-10" db="EMBL/GenBank/DDBJ databases">
        <title>Luteolibacter flavescens strain MCCC 1K03193, whole genome shotgun sequencing project.</title>
        <authorList>
            <person name="Zhao G."/>
            <person name="Shen L."/>
        </authorList>
    </citation>
    <scope>NUCLEOTIDE SEQUENCE [LARGE SCALE GENOMIC DNA]</scope>
    <source>
        <strain evidence="9 10">MCCC 1K03193</strain>
    </source>
</reference>
<feature type="transmembrane region" description="Helical" evidence="8">
    <location>
        <begin position="920"/>
        <end position="947"/>
    </location>
</feature>
<dbReference type="InterPro" id="IPR001036">
    <property type="entry name" value="Acrflvin-R"/>
</dbReference>
<feature type="transmembrane region" description="Helical" evidence="8">
    <location>
        <begin position="968"/>
        <end position="987"/>
    </location>
</feature>
<evidence type="ECO:0000256" key="5">
    <source>
        <dbReference type="ARBA" id="ARBA00022692"/>
    </source>
</evidence>
<dbReference type="Gene3D" id="3.30.2090.10">
    <property type="entry name" value="Multidrug efflux transporter AcrB TolC docking domain, DN and DC subdomains"/>
    <property type="match status" value="2"/>
</dbReference>
<keyword evidence="3" id="KW-0813">Transport</keyword>
<evidence type="ECO:0000313" key="10">
    <source>
        <dbReference type="Proteomes" id="UP001207930"/>
    </source>
</evidence>
<feature type="transmembrane region" description="Helical" evidence="8">
    <location>
        <begin position="535"/>
        <end position="552"/>
    </location>
</feature>
<keyword evidence="10" id="KW-1185">Reference proteome</keyword>
<dbReference type="Proteomes" id="UP001207930">
    <property type="component" value="Unassembled WGS sequence"/>
</dbReference>
<dbReference type="PANTHER" id="PTHR32063">
    <property type="match status" value="1"/>
</dbReference>
<evidence type="ECO:0000256" key="3">
    <source>
        <dbReference type="ARBA" id="ARBA00022448"/>
    </source>
</evidence>
<dbReference type="InterPro" id="IPR004763">
    <property type="entry name" value="CusA-like"/>
</dbReference>
<feature type="transmembrane region" description="Helical" evidence="8">
    <location>
        <begin position="999"/>
        <end position="1023"/>
    </location>
</feature>
<evidence type="ECO:0000256" key="1">
    <source>
        <dbReference type="ARBA" id="ARBA00004651"/>
    </source>
</evidence>
<protein>
    <submittedName>
        <fullName evidence="9">Efflux RND transporter permease subunit</fullName>
    </submittedName>
</protein>
<feature type="transmembrane region" description="Helical" evidence="8">
    <location>
        <begin position="339"/>
        <end position="356"/>
    </location>
</feature>
<keyword evidence="6 8" id="KW-1133">Transmembrane helix</keyword>
<evidence type="ECO:0000256" key="8">
    <source>
        <dbReference type="SAM" id="Phobius"/>
    </source>
</evidence>
<dbReference type="SUPFAM" id="SSF82866">
    <property type="entry name" value="Multidrug efflux transporter AcrB transmembrane domain"/>
    <property type="match status" value="2"/>
</dbReference>
<dbReference type="SUPFAM" id="SSF82714">
    <property type="entry name" value="Multidrug efflux transporter AcrB TolC docking domain, DN and DC subdomains"/>
    <property type="match status" value="2"/>
</dbReference>
<dbReference type="Pfam" id="PF00873">
    <property type="entry name" value="ACR_tran"/>
    <property type="match status" value="1"/>
</dbReference>
<dbReference type="Gene3D" id="3.30.70.1440">
    <property type="entry name" value="Multidrug efflux transporter AcrB pore domain"/>
    <property type="match status" value="1"/>
</dbReference>